<organism evidence="2 3">
    <name type="scientific">Scleroderma citrinum Foug A</name>
    <dbReference type="NCBI Taxonomy" id="1036808"/>
    <lineage>
        <taxon>Eukaryota</taxon>
        <taxon>Fungi</taxon>
        <taxon>Dikarya</taxon>
        <taxon>Basidiomycota</taxon>
        <taxon>Agaricomycotina</taxon>
        <taxon>Agaricomycetes</taxon>
        <taxon>Agaricomycetidae</taxon>
        <taxon>Boletales</taxon>
        <taxon>Sclerodermatineae</taxon>
        <taxon>Sclerodermataceae</taxon>
        <taxon>Scleroderma</taxon>
    </lineage>
</organism>
<dbReference type="OrthoDB" id="370884at2759"/>
<accession>A0A0C3A4L4</accession>
<dbReference type="EMBL" id="KN822071">
    <property type="protein sequence ID" value="KIM59637.1"/>
    <property type="molecule type" value="Genomic_DNA"/>
</dbReference>
<feature type="domain" description="DEK-C" evidence="1">
    <location>
        <begin position="73"/>
        <end position="128"/>
    </location>
</feature>
<evidence type="ECO:0000259" key="1">
    <source>
        <dbReference type="PROSITE" id="PS51998"/>
    </source>
</evidence>
<dbReference type="AlphaFoldDB" id="A0A0C3A4L4"/>
<sequence>MYYEPRSQSPVPLQFGVLPPGYQSGRNTPLSAGHMQPMSDIGLLPQPGLSRPPTTYLDMPIPLTQEMDLTSGTPNDADLKRTVQDILWMADLNTVTEREICHQLKEHLSMDLTARKAMINAAIDHTLLADRDMRALSFFWTMMDETLWMYIGLWTKLLMLCTHARERNFH</sequence>
<name>A0A0C3A4L4_9AGAM</name>
<protein>
    <recommendedName>
        <fullName evidence="1">DEK-C domain-containing protein</fullName>
    </recommendedName>
</protein>
<dbReference type="Pfam" id="PF08766">
    <property type="entry name" value="DEK_C"/>
    <property type="match status" value="1"/>
</dbReference>
<dbReference type="InterPro" id="IPR014876">
    <property type="entry name" value="DEK_C"/>
</dbReference>
<reference evidence="3" key="2">
    <citation type="submission" date="2015-01" db="EMBL/GenBank/DDBJ databases">
        <title>Evolutionary Origins and Diversification of the Mycorrhizal Mutualists.</title>
        <authorList>
            <consortium name="DOE Joint Genome Institute"/>
            <consortium name="Mycorrhizal Genomics Consortium"/>
            <person name="Kohler A."/>
            <person name="Kuo A."/>
            <person name="Nagy L.G."/>
            <person name="Floudas D."/>
            <person name="Copeland A."/>
            <person name="Barry K.W."/>
            <person name="Cichocki N."/>
            <person name="Veneault-Fourrey C."/>
            <person name="LaButti K."/>
            <person name="Lindquist E.A."/>
            <person name="Lipzen A."/>
            <person name="Lundell T."/>
            <person name="Morin E."/>
            <person name="Murat C."/>
            <person name="Riley R."/>
            <person name="Ohm R."/>
            <person name="Sun H."/>
            <person name="Tunlid A."/>
            <person name="Henrissat B."/>
            <person name="Grigoriev I.V."/>
            <person name="Hibbett D.S."/>
            <person name="Martin F."/>
        </authorList>
    </citation>
    <scope>NUCLEOTIDE SEQUENCE [LARGE SCALE GENOMIC DNA]</scope>
    <source>
        <strain evidence="3">Foug A</strain>
    </source>
</reference>
<proteinExistence type="predicted"/>
<dbReference type="STRING" id="1036808.A0A0C3A4L4"/>
<keyword evidence="3" id="KW-1185">Reference proteome</keyword>
<dbReference type="Proteomes" id="UP000053989">
    <property type="component" value="Unassembled WGS sequence"/>
</dbReference>
<evidence type="ECO:0000313" key="3">
    <source>
        <dbReference type="Proteomes" id="UP000053989"/>
    </source>
</evidence>
<evidence type="ECO:0000313" key="2">
    <source>
        <dbReference type="EMBL" id="KIM59637.1"/>
    </source>
</evidence>
<dbReference type="HOGENOM" id="CLU_1571566_0_0_1"/>
<dbReference type="SUPFAM" id="SSF109715">
    <property type="entry name" value="DEK C-terminal domain"/>
    <property type="match status" value="1"/>
</dbReference>
<dbReference type="InParanoid" id="A0A0C3A4L4"/>
<dbReference type="Gene3D" id="1.10.10.60">
    <property type="entry name" value="Homeodomain-like"/>
    <property type="match status" value="1"/>
</dbReference>
<gene>
    <name evidence="2" type="ORF">SCLCIDRAFT_1217586</name>
</gene>
<dbReference type="PROSITE" id="PS51998">
    <property type="entry name" value="DEK_C"/>
    <property type="match status" value="1"/>
</dbReference>
<reference evidence="2 3" key="1">
    <citation type="submission" date="2014-04" db="EMBL/GenBank/DDBJ databases">
        <authorList>
            <consortium name="DOE Joint Genome Institute"/>
            <person name="Kuo A."/>
            <person name="Kohler A."/>
            <person name="Nagy L.G."/>
            <person name="Floudas D."/>
            <person name="Copeland A."/>
            <person name="Barry K.W."/>
            <person name="Cichocki N."/>
            <person name="Veneault-Fourrey C."/>
            <person name="LaButti K."/>
            <person name="Lindquist E.A."/>
            <person name="Lipzen A."/>
            <person name="Lundell T."/>
            <person name="Morin E."/>
            <person name="Murat C."/>
            <person name="Sun H."/>
            <person name="Tunlid A."/>
            <person name="Henrissat B."/>
            <person name="Grigoriev I.V."/>
            <person name="Hibbett D.S."/>
            <person name="Martin F."/>
            <person name="Nordberg H.P."/>
            <person name="Cantor M.N."/>
            <person name="Hua S.X."/>
        </authorList>
    </citation>
    <scope>NUCLEOTIDE SEQUENCE [LARGE SCALE GENOMIC DNA]</scope>
    <source>
        <strain evidence="2 3">Foug A</strain>
    </source>
</reference>